<sequence length="44" mass="4737">MMCDHGTCYCCQTQKTQPDCYTSLHGCQKACPVCDPKCPPAAAP</sequence>
<reference evidence="1" key="1">
    <citation type="submission" date="2020-07" db="EMBL/GenBank/DDBJ databases">
        <title>Genome sequence and genetic diversity analysis of an under-domesticated orphan crop, white fonio (Digitaria exilis).</title>
        <authorList>
            <person name="Bennetzen J.L."/>
            <person name="Chen S."/>
            <person name="Ma X."/>
            <person name="Wang X."/>
            <person name="Yssel A.E.J."/>
            <person name="Chaluvadi S.R."/>
            <person name="Johnson M."/>
            <person name="Gangashetty P."/>
            <person name="Hamidou F."/>
            <person name="Sanogo M.D."/>
            <person name="Zwaenepoel A."/>
            <person name="Wallace J."/>
            <person name="Van De Peer Y."/>
            <person name="Van Deynze A."/>
        </authorList>
    </citation>
    <scope>NUCLEOTIDE SEQUENCE</scope>
    <source>
        <tissue evidence="1">Leaves</tissue>
    </source>
</reference>
<comment type="caution">
    <text evidence="1">The sequence shown here is derived from an EMBL/GenBank/DDBJ whole genome shotgun (WGS) entry which is preliminary data.</text>
</comment>
<name>A0A835C0M5_9POAL</name>
<evidence type="ECO:0000313" key="2">
    <source>
        <dbReference type="Proteomes" id="UP000636709"/>
    </source>
</evidence>
<evidence type="ECO:0000313" key="1">
    <source>
        <dbReference type="EMBL" id="KAF8718839.1"/>
    </source>
</evidence>
<dbReference type="EMBL" id="JACEFO010001706">
    <property type="protein sequence ID" value="KAF8718839.1"/>
    <property type="molecule type" value="Genomic_DNA"/>
</dbReference>
<dbReference type="Proteomes" id="UP000636709">
    <property type="component" value="Unassembled WGS sequence"/>
</dbReference>
<protein>
    <submittedName>
        <fullName evidence="1">Uncharacterized protein</fullName>
    </submittedName>
</protein>
<accession>A0A835C0M5</accession>
<dbReference type="AlphaFoldDB" id="A0A835C0M5"/>
<dbReference type="OrthoDB" id="10463771at2759"/>
<gene>
    <name evidence="1" type="ORF">HU200_025146</name>
</gene>
<keyword evidence="2" id="KW-1185">Reference proteome</keyword>
<organism evidence="1 2">
    <name type="scientific">Digitaria exilis</name>
    <dbReference type="NCBI Taxonomy" id="1010633"/>
    <lineage>
        <taxon>Eukaryota</taxon>
        <taxon>Viridiplantae</taxon>
        <taxon>Streptophyta</taxon>
        <taxon>Embryophyta</taxon>
        <taxon>Tracheophyta</taxon>
        <taxon>Spermatophyta</taxon>
        <taxon>Magnoliopsida</taxon>
        <taxon>Liliopsida</taxon>
        <taxon>Poales</taxon>
        <taxon>Poaceae</taxon>
        <taxon>PACMAD clade</taxon>
        <taxon>Panicoideae</taxon>
        <taxon>Panicodae</taxon>
        <taxon>Paniceae</taxon>
        <taxon>Anthephorinae</taxon>
        <taxon>Digitaria</taxon>
    </lineage>
</organism>
<proteinExistence type="predicted"/>